<gene>
    <name evidence="1" type="ORF">U14_02906</name>
</gene>
<organism evidence="1">
    <name type="scientific">Candidatus Moduliflexus flocculans</name>
    <dbReference type="NCBI Taxonomy" id="1499966"/>
    <lineage>
        <taxon>Bacteria</taxon>
        <taxon>Candidatus Moduliflexota</taxon>
        <taxon>Candidatus Moduliflexia</taxon>
        <taxon>Candidatus Moduliflexales</taxon>
        <taxon>Candidatus Moduliflexaceae</taxon>
    </lineage>
</organism>
<dbReference type="AlphaFoldDB" id="A0A081BMP5"/>
<evidence type="ECO:0000313" key="1">
    <source>
        <dbReference type="EMBL" id="GAK51661.1"/>
    </source>
</evidence>
<protein>
    <submittedName>
        <fullName evidence="1">Uncharacterized protein</fullName>
    </submittedName>
</protein>
<keyword evidence="2" id="KW-1185">Reference proteome</keyword>
<reference evidence="1" key="1">
    <citation type="journal article" date="2015" name="PeerJ">
        <title>First genomic representation of candidate bacterial phylum KSB3 points to enhanced environmental sensing as a trigger of wastewater bulking.</title>
        <authorList>
            <person name="Sekiguchi Y."/>
            <person name="Ohashi A."/>
            <person name="Parks D.H."/>
            <person name="Yamauchi T."/>
            <person name="Tyson G.W."/>
            <person name="Hugenholtz P."/>
        </authorList>
    </citation>
    <scope>NUCLEOTIDE SEQUENCE [LARGE SCALE GENOMIC DNA]</scope>
</reference>
<dbReference type="HOGENOM" id="CLU_2462793_0_0_0"/>
<dbReference type="STRING" id="1499966.U14_02906"/>
<accession>A0A081BMP5</accession>
<sequence>MSLRFDQDAEKAQSNLSKHQVSFEEACTIFDDPMFITFLEEYDLAQLPILPKGCYAPEHRFKKNIVALAPDVAQAFPDDSISNGGDLL</sequence>
<name>A0A081BMP5_9BACT</name>
<dbReference type="InterPro" id="IPR038573">
    <property type="entry name" value="BrnT_sf"/>
</dbReference>
<dbReference type="Proteomes" id="UP000030700">
    <property type="component" value="Unassembled WGS sequence"/>
</dbReference>
<dbReference type="InterPro" id="IPR007460">
    <property type="entry name" value="BrnT_toxin"/>
</dbReference>
<proteinExistence type="predicted"/>
<dbReference type="EMBL" id="DF820457">
    <property type="protein sequence ID" value="GAK51661.1"/>
    <property type="molecule type" value="Genomic_DNA"/>
</dbReference>
<dbReference type="Gene3D" id="3.10.450.530">
    <property type="entry name" value="Ribonuclease toxin, BrnT, of type II toxin-antitoxin system"/>
    <property type="match status" value="1"/>
</dbReference>
<dbReference type="Pfam" id="PF04365">
    <property type="entry name" value="BrnT_toxin"/>
    <property type="match status" value="1"/>
</dbReference>
<evidence type="ECO:0000313" key="2">
    <source>
        <dbReference type="Proteomes" id="UP000030700"/>
    </source>
</evidence>